<dbReference type="Proteomes" id="UP000680038">
    <property type="component" value="Unassembled WGS sequence"/>
</dbReference>
<sequence length="72" mass="8389">MRERAWGNDGFVTLAQIKELDIVDYLLELGFKPDRVRNVDHWYLSGYTTGILTKSLNLPSSFMNLDQPRSRE</sequence>
<gene>
    <name evidence="1" type="ORF">DYBT9275_04684</name>
</gene>
<organism evidence="1 2">
    <name type="scientific">Dyadobacter helix</name>
    <dbReference type="NCBI Taxonomy" id="2822344"/>
    <lineage>
        <taxon>Bacteria</taxon>
        <taxon>Pseudomonadati</taxon>
        <taxon>Bacteroidota</taxon>
        <taxon>Cytophagia</taxon>
        <taxon>Cytophagales</taxon>
        <taxon>Spirosomataceae</taxon>
        <taxon>Dyadobacter</taxon>
    </lineage>
</organism>
<comment type="caution">
    <text evidence="1">The sequence shown here is derived from an EMBL/GenBank/DDBJ whole genome shotgun (WGS) entry which is preliminary data.</text>
</comment>
<accession>A0A916JEV9</accession>
<protein>
    <submittedName>
        <fullName evidence="1">Uncharacterized protein</fullName>
    </submittedName>
</protein>
<dbReference type="AlphaFoldDB" id="A0A916JEV9"/>
<keyword evidence="2" id="KW-1185">Reference proteome</keyword>
<dbReference type="EMBL" id="CAJRAF010000002">
    <property type="protein sequence ID" value="CAG5010292.1"/>
    <property type="molecule type" value="Genomic_DNA"/>
</dbReference>
<reference evidence="1" key="1">
    <citation type="submission" date="2021-04" db="EMBL/GenBank/DDBJ databases">
        <authorList>
            <person name="Rodrigo-Torres L."/>
            <person name="Arahal R. D."/>
            <person name="Lucena T."/>
        </authorList>
    </citation>
    <scope>NUCLEOTIDE SEQUENCE</scope>
    <source>
        <strain evidence="1">CECT 9275</strain>
    </source>
</reference>
<dbReference type="RefSeq" id="WP_215241024.1">
    <property type="nucleotide sequence ID" value="NZ_CAJRAF010000002.1"/>
</dbReference>
<name>A0A916JEV9_9BACT</name>
<evidence type="ECO:0000313" key="1">
    <source>
        <dbReference type="EMBL" id="CAG5010292.1"/>
    </source>
</evidence>
<proteinExistence type="predicted"/>
<evidence type="ECO:0000313" key="2">
    <source>
        <dbReference type="Proteomes" id="UP000680038"/>
    </source>
</evidence>